<dbReference type="PANTHER" id="PTHR46260">
    <property type="entry name" value="RING-TYPE DOMAIN-CONTAINING PROTEIN"/>
    <property type="match status" value="1"/>
</dbReference>
<dbReference type="AlphaFoldDB" id="A0AA35SFF9"/>
<dbReference type="InterPro" id="IPR006652">
    <property type="entry name" value="Kelch_1"/>
</dbReference>
<dbReference type="SMART" id="SM00612">
    <property type="entry name" value="Kelch"/>
    <property type="match status" value="2"/>
</dbReference>
<dbReference type="Gene3D" id="1.10.510.10">
    <property type="entry name" value="Transferase(Phosphotransferase) domain 1"/>
    <property type="match status" value="1"/>
</dbReference>
<dbReference type="InterPro" id="IPR015915">
    <property type="entry name" value="Kelch-typ_b-propeller"/>
</dbReference>
<organism evidence="6 7">
    <name type="scientific">Geodia barretti</name>
    <name type="common">Barrett's horny sponge</name>
    <dbReference type="NCBI Taxonomy" id="519541"/>
    <lineage>
        <taxon>Eukaryota</taxon>
        <taxon>Metazoa</taxon>
        <taxon>Porifera</taxon>
        <taxon>Demospongiae</taxon>
        <taxon>Heteroscleromorpha</taxon>
        <taxon>Tetractinellida</taxon>
        <taxon>Astrophorina</taxon>
        <taxon>Geodiidae</taxon>
        <taxon>Geodia</taxon>
    </lineage>
</organism>
<proteinExistence type="predicted"/>
<dbReference type="InterPro" id="IPR011009">
    <property type="entry name" value="Kinase-like_dom_sf"/>
</dbReference>
<dbReference type="SUPFAM" id="SSF117281">
    <property type="entry name" value="Kelch motif"/>
    <property type="match status" value="1"/>
</dbReference>
<keyword evidence="7" id="KW-1185">Reference proteome</keyword>
<evidence type="ECO:0000313" key="6">
    <source>
        <dbReference type="EMBL" id="CAI8028459.1"/>
    </source>
</evidence>
<dbReference type="PROSITE" id="PS50011">
    <property type="entry name" value="PROTEIN_KINASE_DOM"/>
    <property type="match status" value="1"/>
</dbReference>
<dbReference type="Gene3D" id="2.120.10.80">
    <property type="entry name" value="Kelch-type beta propeller"/>
    <property type="match status" value="1"/>
</dbReference>
<dbReference type="EMBL" id="CASHTH010002335">
    <property type="protein sequence ID" value="CAI8028459.1"/>
    <property type="molecule type" value="Genomic_DNA"/>
</dbReference>
<accession>A0AA35SFF9</accession>
<reference evidence="6" key="1">
    <citation type="submission" date="2023-03" db="EMBL/GenBank/DDBJ databases">
        <authorList>
            <person name="Steffen K."/>
            <person name="Cardenas P."/>
        </authorList>
    </citation>
    <scope>NUCLEOTIDE SEQUENCE</scope>
</reference>
<keyword evidence="1" id="KW-0880">Kelch repeat</keyword>
<protein>
    <recommendedName>
        <fullName evidence="5">Protein kinase domain-containing protein</fullName>
    </recommendedName>
</protein>
<dbReference type="PANTHER" id="PTHR46260:SF3">
    <property type="entry name" value="RING-TYPE DOMAIN-CONTAINING PROTEIN"/>
    <property type="match status" value="1"/>
</dbReference>
<dbReference type="Proteomes" id="UP001174909">
    <property type="component" value="Unassembled WGS sequence"/>
</dbReference>
<feature type="domain" description="Protein kinase" evidence="5">
    <location>
        <begin position="1"/>
        <end position="117"/>
    </location>
</feature>
<evidence type="ECO:0000313" key="7">
    <source>
        <dbReference type="Proteomes" id="UP001174909"/>
    </source>
</evidence>
<keyword evidence="3" id="KW-0175">Coiled coil</keyword>
<evidence type="ECO:0000256" key="2">
    <source>
        <dbReference type="ARBA" id="ARBA00022737"/>
    </source>
</evidence>
<evidence type="ECO:0000259" key="5">
    <source>
        <dbReference type="PROSITE" id="PS50011"/>
    </source>
</evidence>
<evidence type="ECO:0000256" key="3">
    <source>
        <dbReference type="SAM" id="Coils"/>
    </source>
</evidence>
<dbReference type="GO" id="GO:0005524">
    <property type="term" value="F:ATP binding"/>
    <property type="evidence" value="ECO:0007669"/>
    <property type="project" value="InterPro"/>
</dbReference>
<dbReference type="InterPro" id="IPR051746">
    <property type="entry name" value="Kelch_domain_containing_8"/>
</dbReference>
<name>A0AA35SFF9_GEOBA</name>
<keyword evidence="2" id="KW-0677">Repeat</keyword>
<feature type="compositionally biased region" description="Polar residues" evidence="4">
    <location>
        <begin position="266"/>
        <end position="278"/>
    </location>
</feature>
<gene>
    <name evidence="6" type="ORF">GBAR_LOCUS16231</name>
</gene>
<comment type="caution">
    <text evidence="6">The sequence shown here is derived from an EMBL/GenBank/DDBJ whole genome shotgun (WGS) entry which is preliminary data.</text>
</comment>
<dbReference type="SUPFAM" id="SSF56112">
    <property type="entry name" value="Protein kinase-like (PK-like)"/>
    <property type="match status" value="1"/>
</dbReference>
<feature type="coiled-coil region" evidence="3">
    <location>
        <begin position="141"/>
        <end position="234"/>
    </location>
</feature>
<sequence length="564" mass="62689">MPPEAIAPAASSSEKSKYDASIDIFSFGVITIFTVGETFPSDPLAPNYLDKQSGHLVARTELQRRSQYMSEVNSQLGACGQLRGDHPLIRVIQQCLKNDPRKRPSIREVLCLLEEARAGAGDYGWERMQALLSQSKQHDLEQDVESLVQKLQLELQSKSQENAELQRQLQSSEMEGQRVKQQLERELARAEETIRRNQQTIQKETEPARKDRELAEALEKLRHKEEQLQSSEALVADFQHCLQIKDSEFETLKRKTSSKADGADSATPTVMPQSTPSPMRSRKLTVQCRTKETAPQRMLRGSATSDGRFAYFTPHESRSMYRYEWRTGKWDEVVSSCPAHDSGIVFGDNELISVGGGALFPTSKVLSLKGKGWEDKYPPMNTARYSPAVVATPEGNYMYIFVIGGYTGNGRSTTAVELLQVKTRKWYRLVNLPQPLTAPSAVVCGDTLHVIGYEAQGYSCSLRALPPSDQPIPPQLISWTPLPPLPVTHSTAGTLGGQLLLVGGRKASSPTNSIHQLVDGEWVEIASMIGEREKCLVVNISPFKMLIVSGVKAWNNVEECVVTM</sequence>
<evidence type="ECO:0000256" key="1">
    <source>
        <dbReference type="ARBA" id="ARBA00022441"/>
    </source>
</evidence>
<dbReference type="InterPro" id="IPR000719">
    <property type="entry name" value="Prot_kinase_dom"/>
</dbReference>
<dbReference type="GO" id="GO:0004672">
    <property type="term" value="F:protein kinase activity"/>
    <property type="evidence" value="ECO:0007669"/>
    <property type="project" value="InterPro"/>
</dbReference>
<evidence type="ECO:0000256" key="4">
    <source>
        <dbReference type="SAM" id="MobiDB-lite"/>
    </source>
</evidence>
<feature type="region of interest" description="Disordered" evidence="4">
    <location>
        <begin position="253"/>
        <end position="284"/>
    </location>
</feature>